<evidence type="ECO:0000313" key="2">
    <source>
        <dbReference type="EMBL" id="QPD05692.1"/>
    </source>
</evidence>
<dbReference type="KEGG" id="nkf:Nkreftii_003466"/>
<sequence>MSIPLYGEKLKIKGALREPDERDGDHRQRSAG</sequence>
<feature type="region of interest" description="Disordered" evidence="1">
    <location>
        <begin position="1"/>
        <end position="32"/>
    </location>
</feature>
<proteinExistence type="predicted"/>
<name>A0A7S8FH40_9BACT</name>
<protein>
    <submittedName>
        <fullName evidence="2">Uncharacterized protein</fullName>
    </submittedName>
</protein>
<feature type="compositionally biased region" description="Basic and acidic residues" evidence="1">
    <location>
        <begin position="8"/>
        <end position="32"/>
    </location>
</feature>
<dbReference type="EMBL" id="CP047423">
    <property type="protein sequence ID" value="QPD05692.1"/>
    <property type="molecule type" value="Genomic_DNA"/>
</dbReference>
<accession>A0A7S8FH40</accession>
<reference evidence="2 3" key="1">
    <citation type="journal article" date="2020" name="ISME J.">
        <title>Enrichment and physiological characterization of a novel comammox Nitrospira indicates ammonium inhibition of complete nitrification.</title>
        <authorList>
            <person name="Sakoula D."/>
            <person name="Koch H."/>
            <person name="Frank J."/>
            <person name="Jetten M.S.M."/>
            <person name="van Kessel M.A.H.J."/>
            <person name="Lucker S."/>
        </authorList>
    </citation>
    <scope>NUCLEOTIDE SEQUENCE [LARGE SCALE GENOMIC DNA]</scope>
    <source>
        <strain evidence="2">Comreactor17</strain>
    </source>
</reference>
<gene>
    <name evidence="2" type="ORF">Nkreftii_003466</name>
</gene>
<evidence type="ECO:0000313" key="3">
    <source>
        <dbReference type="Proteomes" id="UP000593737"/>
    </source>
</evidence>
<dbReference type="AlphaFoldDB" id="A0A7S8FH40"/>
<dbReference type="Proteomes" id="UP000593737">
    <property type="component" value="Chromosome"/>
</dbReference>
<evidence type="ECO:0000256" key="1">
    <source>
        <dbReference type="SAM" id="MobiDB-lite"/>
    </source>
</evidence>
<organism evidence="2 3">
    <name type="scientific">Candidatus Nitrospira kreftii</name>
    <dbReference type="NCBI Taxonomy" id="2652173"/>
    <lineage>
        <taxon>Bacteria</taxon>
        <taxon>Pseudomonadati</taxon>
        <taxon>Nitrospirota</taxon>
        <taxon>Nitrospiria</taxon>
        <taxon>Nitrospirales</taxon>
        <taxon>Nitrospiraceae</taxon>
        <taxon>Nitrospira</taxon>
    </lineage>
</organism>